<dbReference type="GO" id="GO:0005737">
    <property type="term" value="C:cytoplasm"/>
    <property type="evidence" value="ECO:0007669"/>
    <property type="project" value="TreeGrafter"/>
</dbReference>
<feature type="region of interest" description="Disordered" evidence="1">
    <location>
        <begin position="88"/>
        <end position="130"/>
    </location>
</feature>
<dbReference type="PROSITE" id="PS51043">
    <property type="entry name" value="DDHD"/>
    <property type="match status" value="1"/>
</dbReference>
<evidence type="ECO:0000259" key="2">
    <source>
        <dbReference type="PROSITE" id="PS50195"/>
    </source>
</evidence>
<evidence type="ECO:0000313" key="4">
    <source>
        <dbReference type="EMBL" id="KAF0692097.1"/>
    </source>
</evidence>
<dbReference type="SUPFAM" id="SSF50729">
    <property type="entry name" value="PH domain-like"/>
    <property type="match status" value="2"/>
</dbReference>
<evidence type="ECO:0000259" key="3">
    <source>
        <dbReference type="PROSITE" id="PS51043"/>
    </source>
</evidence>
<evidence type="ECO:0000313" key="6">
    <source>
        <dbReference type="Proteomes" id="UP000332933"/>
    </source>
</evidence>
<dbReference type="SMART" id="SM01127">
    <property type="entry name" value="DDHD"/>
    <property type="match status" value="1"/>
</dbReference>
<feature type="region of interest" description="Disordered" evidence="1">
    <location>
        <begin position="221"/>
        <end position="251"/>
    </location>
</feature>
<dbReference type="GO" id="GO:0046872">
    <property type="term" value="F:metal ion binding"/>
    <property type="evidence" value="ECO:0007669"/>
    <property type="project" value="InterPro"/>
</dbReference>
<dbReference type="CDD" id="cd06093">
    <property type="entry name" value="PX_domain"/>
    <property type="match status" value="1"/>
</dbReference>
<dbReference type="OrthoDB" id="69269at2759"/>
<accession>A0A485L665</accession>
<organism evidence="5 6">
    <name type="scientific">Aphanomyces stellatus</name>
    <dbReference type="NCBI Taxonomy" id="120398"/>
    <lineage>
        <taxon>Eukaryota</taxon>
        <taxon>Sar</taxon>
        <taxon>Stramenopiles</taxon>
        <taxon>Oomycota</taxon>
        <taxon>Saprolegniomycetes</taxon>
        <taxon>Saprolegniales</taxon>
        <taxon>Verrucalvaceae</taxon>
        <taxon>Aphanomyces</taxon>
    </lineage>
</organism>
<dbReference type="SUPFAM" id="SSF64268">
    <property type="entry name" value="PX domain"/>
    <property type="match status" value="1"/>
</dbReference>
<feature type="compositionally biased region" description="Acidic residues" evidence="1">
    <location>
        <begin position="104"/>
        <end position="130"/>
    </location>
</feature>
<dbReference type="Gene3D" id="3.30.1520.10">
    <property type="entry name" value="Phox-like domain"/>
    <property type="match status" value="1"/>
</dbReference>
<dbReference type="EMBL" id="VJMH01005982">
    <property type="protein sequence ID" value="KAF0692097.1"/>
    <property type="molecule type" value="Genomic_DNA"/>
</dbReference>
<dbReference type="InterPro" id="IPR018247">
    <property type="entry name" value="EF_Hand_1_Ca_BS"/>
</dbReference>
<sequence length="994" mass="111761">MHLATTSGLLHEYDAWIQEIRACLAVAHKVTAPAEDHGPLSVKLENEVVTAAAHALEDCTVAVSKALMFLNNLLDKDDARSDRSSIEENVATGIYADAPGGSPDDSEEDEMTETGDEFDDDDDDDIDLPDIEPVYGDEAEKLNWVVIARIQAALADDARFEAFKMQAMDFGTGKQSADEFYMYLETQMAENLIAEFILDFARLLANPDQRINLLTAHVQAQKQREKAKPHHRKSSVASSTNDDGGETEGFDFPPELYLDTVNHLMFVIHGIGRHGDFKENEFVEQTTEATTAGSNRAFREMFRTMQSSHFKEIPLALEIQNIEWHEELHDPTGVDSVFDIICPEGSQGIRQFNKDTFMDILYYLSPNYGQIVINSVTEQLNTKYKVFMDEHPGWNGQISIFAHSLGTVITYDILTHPAGSVAKNGVKFSGLDFDVENFFAAGSPVPVMILSRGDLDLQDGKFNPGIKMPKCTNYYNIFHPIDPIAYRIEPLIHPDMHDKPPVQLIQAQHCKHMTFSKMQELWERITAPASGFTSPRIDYVMRRRGREGVIEMAYAAASHSACWDSDDVVMFTLMQICRPVVNKLRRYMSAQRPLPALCPKGLVPITPHTKVHIATTVLARDRATGVWQSRTLVMDHKRVYLSSNADDVGCRKRWSIPLHKKMGVQLGDDAFTLKVTPHDPPTPVAMNLFSASPPSSNAVQATQILRATTTELRNEWLDAINHAIHALPHPVLPQPAGILSTGLDLPNGASIEYFGALKTSMLQFKTLKAKSWYETQGWNNKWFVLTESALDCYETCPNLLSLVQFPVYKATVLAYPKRCLLRIVTKTGTTLDFKVKDSRTFDLWKQNLEQIERCVVKLQEDVIERSALGVSLDSQLPATHRLTVDKFFVLNDDKGQYAAFQIRASGGPTILRRFSAFRELHRQLRLIFPHEQMPPLPSTRLWGKVDPVYLAAKCKYLNTYLCHIETMCANNIRGTSTLDQFLDANKVSPTYGDE</sequence>
<reference evidence="5 6" key="1">
    <citation type="submission" date="2019-03" db="EMBL/GenBank/DDBJ databases">
        <authorList>
            <person name="Gaulin E."/>
            <person name="Dumas B."/>
        </authorList>
    </citation>
    <scope>NUCLEOTIDE SEQUENCE [LARGE SCALE GENOMIC DNA]</scope>
    <source>
        <strain evidence="5">CBS 568.67</strain>
    </source>
</reference>
<dbReference type="AlphaFoldDB" id="A0A485L665"/>
<feature type="domain" description="DDHD" evidence="3">
    <location>
        <begin position="431"/>
        <end position="578"/>
    </location>
</feature>
<evidence type="ECO:0000256" key="1">
    <source>
        <dbReference type="SAM" id="MobiDB-lite"/>
    </source>
</evidence>
<dbReference type="InterPro" id="IPR036871">
    <property type="entry name" value="PX_dom_sf"/>
</dbReference>
<dbReference type="PANTHER" id="PTHR23509:SF10">
    <property type="entry name" value="LD21067P"/>
    <property type="match status" value="1"/>
</dbReference>
<dbReference type="Proteomes" id="UP000332933">
    <property type="component" value="Unassembled WGS sequence"/>
</dbReference>
<dbReference type="GO" id="GO:0004620">
    <property type="term" value="F:phospholipase activity"/>
    <property type="evidence" value="ECO:0007669"/>
    <property type="project" value="TreeGrafter"/>
</dbReference>
<dbReference type="PROSITE" id="PS50195">
    <property type="entry name" value="PX"/>
    <property type="match status" value="1"/>
</dbReference>
<dbReference type="InterPro" id="IPR004177">
    <property type="entry name" value="DDHD_dom"/>
</dbReference>
<feature type="domain" description="PX" evidence="2">
    <location>
        <begin position="878"/>
        <end position="988"/>
    </location>
</feature>
<gene>
    <name evidence="5" type="primary">Aste57867_16765</name>
    <name evidence="4" type="ORF">As57867_016708</name>
    <name evidence="5" type="ORF">ASTE57867_16765</name>
</gene>
<dbReference type="Pfam" id="PF23202">
    <property type="entry name" value="PAH_ZNF598"/>
    <property type="match status" value="1"/>
</dbReference>
<dbReference type="InterPro" id="IPR057634">
    <property type="entry name" value="PAH_ZNF598/HEL2"/>
</dbReference>
<dbReference type="PANTHER" id="PTHR23509">
    <property type="entry name" value="PA-PL1 PHOSPHOLIPASE FAMILY"/>
    <property type="match status" value="1"/>
</dbReference>
<dbReference type="InterPro" id="IPR058055">
    <property type="entry name" value="PA-PLA1"/>
</dbReference>
<dbReference type="InterPro" id="IPR001849">
    <property type="entry name" value="PH_domain"/>
</dbReference>
<reference evidence="4" key="2">
    <citation type="submission" date="2019-06" db="EMBL/GenBank/DDBJ databases">
        <title>Genomics analysis of Aphanomyces spp. identifies a new class of oomycete effector associated with host adaptation.</title>
        <authorList>
            <person name="Gaulin E."/>
        </authorList>
    </citation>
    <scope>NUCLEOTIDE SEQUENCE</scope>
    <source>
        <strain evidence="4">CBS 578.67</strain>
    </source>
</reference>
<proteinExistence type="predicted"/>
<dbReference type="Pfam" id="PF00787">
    <property type="entry name" value="PX"/>
    <property type="match status" value="1"/>
</dbReference>
<keyword evidence="6" id="KW-1185">Reference proteome</keyword>
<protein>
    <submittedName>
        <fullName evidence="5">Aste57867_16765 protein</fullName>
    </submittedName>
</protein>
<dbReference type="GO" id="GO:0035091">
    <property type="term" value="F:phosphatidylinositol binding"/>
    <property type="evidence" value="ECO:0007669"/>
    <property type="project" value="InterPro"/>
</dbReference>
<dbReference type="InterPro" id="IPR001683">
    <property type="entry name" value="PX_dom"/>
</dbReference>
<evidence type="ECO:0000313" key="5">
    <source>
        <dbReference type="EMBL" id="VFT93530.1"/>
    </source>
</evidence>
<dbReference type="SMART" id="SM00233">
    <property type="entry name" value="PH"/>
    <property type="match status" value="2"/>
</dbReference>
<feature type="compositionally biased region" description="Basic residues" evidence="1">
    <location>
        <begin position="225"/>
        <end position="234"/>
    </location>
</feature>
<dbReference type="EMBL" id="CAADRA010006003">
    <property type="protein sequence ID" value="VFT93530.1"/>
    <property type="molecule type" value="Genomic_DNA"/>
</dbReference>
<name>A0A485L665_9STRA</name>
<dbReference type="Pfam" id="PF02862">
    <property type="entry name" value="DDHD"/>
    <property type="match status" value="1"/>
</dbReference>
<dbReference type="PROSITE" id="PS00018">
    <property type="entry name" value="EF_HAND_1"/>
    <property type="match status" value="1"/>
</dbReference>